<protein>
    <submittedName>
        <fullName evidence="3">Uncharacterized protein</fullName>
    </submittedName>
</protein>
<gene>
    <name evidence="2" type="ORF">M513_11702</name>
    <name evidence="3" type="ORF">M514_11702</name>
</gene>
<proteinExistence type="predicted"/>
<reference evidence="3 4" key="1">
    <citation type="journal article" date="2014" name="Nat. Genet.">
        <title>Genome and transcriptome of the porcine whipworm Trichuris suis.</title>
        <authorList>
            <person name="Jex A.R."/>
            <person name="Nejsum P."/>
            <person name="Schwarz E.M."/>
            <person name="Hu L."/>
            <person name="Young N.D."/>
            <person name="Hall R.S."/>
            <person name="Korhonen P.K."/>
            <person name="Liao S."/>
            <person name="Thamsborg S."/>
            <person name="Xia J."/>
            <person name="Xu P."/>
            <person name="Wang S."/>
            <person name="Scheerlinck J.P."/>
            <person name="Hofmann A."/>
            <person name="Sternberg P.W."/>
            <person name="Wang J."/>
            <person name="Gasser R.B."/>
        </authorList>
    </citation>
    <scope>NUCLEOTIDE SEQUENCE [LARGE SCALE GENOMIC DNA]</scope>
    <source>
        <strain evidence="3">DCEP-RM93F</strain>
        <strain evidence="2">DCEP-RM93M</strain>
    </source>
</reference>
<keyword evidence="1" id="KW-0732">Signal</keyword>
<dbReference type="AlphaFoldDB" id="A0A085NCH4"/>
<organism evidence="3">
    <name type="scientific">Trichuris suis</name>
    <name type="common">pig whipworm</name>
    <dbReference type="NCBI Taxonomy" id="68888"/>
    <lineage>
        <taxon>Eukaryota</taxon>
        <taxon>Metazoa</taxon>
        <taxon>Ecdysozoa</taxon>
        <taxon>Nematoda</taxon>
        <taxon>Enoplea</taxon>
        <taxon>Dorylaimia</taxon>
        <taxon>Trichinellida</taxon>
        <taxon>Trichuridae</taxon>
        <taxon>Trichuris</taxon>
    </lineage>
</organism>
<keyword evidence="4" id="KW-1185">Reference proteome</keyword>
<dbReference type="EMBL" id="KL367517">
    <property type="protein sequence ID" value="KFD67170.1"/>
    <property type="molecule type" value="Genomic_DNA"/>
</dbReference>
<evidence type="ECO:0000256" key="1">
    <source>
        <dbReference type="SAM" id="SignalP"/>
    </source>
</evidence>
<evidence type="ECO:0000313" key="4">
    <source>
        <dbReference type="Proteomes" id="UP000030764"/>
    </source>
</evidence>
<feature type="signal peptide" evidence="1">
    <location>
        <begin position="1"/>
        <end position="25"/>
    </location>
</feature>
<dbReference type="EMBL" id="KL363327">
    <property type="protein sequence ID" value="KFD47433.1"/>
    <property type="molecule type" value="Genomic_DNA"/>
</dbReference>
<dbReference type="Proteomes" id="UP000030764">
    <property type="component" value="Unassembled WGS sequence"/>
</dbReference>
<evidence type="ECO:0000313" key="3">
    <source>
        <dbReference type="EMBL" id="KFD67170.1"/>
    </source>
</evidence>
<accession>A0A085NCH4</accession>
<feature type="chain" id="PRO_5007379605" evidence="1">
    <location>
        <begin position="26"/>
        <end position="60"/>
    </location>
</feature>
<dbReference type="Proteomes" id="UP000030758">
    <property type="component" value="Unassembled WGS sequence"/>
</dbReference>
<name>A0A085NCH4_9BILA</name>
<sequence length="60" mass="6148">MSDIAAAPLLLLCCAGSCFVALWKGRCDGPGIWNLLIALCGADRAPVQVLTAEAAADFAL</sequence>
<evidence type="ECO:0000313" key="2">
    <source>
        <dbReference type="EMBL" id="KFD47433.1"/>
    </source>
</evidence>